<dbReference type="AlphaFoldDB" id="A0A6J4KNJ5"/>
<accession>A0A6J4KNJ5</accession>
<dbReference type="EMBL" id="CADCTY010000306">
    <property type="protein sequence ID" value="CAA9310090.1"/>
    <property type="molecule type" value="Genomic_DNA"/>
</dbReference>
<protein>
    <submittedName>
        <fullName evidence="2">Uncharacterized protein</fullName>
    </submittedName>
</protein>
<reference evidence="2" key="1">
    <citation type="submission" date="2020-02" db="EMBL/GenBank/DDBJ databases">
        <authorList>
            <person name="Meier V. D."/>
        </authorList>
    </citation>
    <scope>NUCLEOTIDE SEQUENCE</scope>
    <source>
        <strain evidence="2">AVDCRST_MAG94</strain>
    </source>
</reference>
<evidence type="ECO:0000313" key="2">
    <source>
        <dbReference type="EMBL" id="CAA9310090.1"/>
    </source>
</evidence>
<name>A0A6J4KNJ5_9CYAN</name>
<organism evidence="2">
    <name type="scientific">uncultured Leptolyngbya sp</name>
    <dbReference type="NCBI Taxonomy" id="332963"/>
    <lineage>
        <taxon>Bacteria</taxon>
        <taxon>Bacillati</taxon>
        <taxon>Cyanobacteriota</taxon>
        <taxon>Cyanophyceae</taxon>
        <taxon>Leptolyngbyales</taxon>
        <taxon>Leptolyngbyaceae</taxon>
        <taxon>Leptolyngbya group</taxon>
        <taxon>Leptolyngbya</taxon>
        <taxon>environmental samples</taxon>
    </lineage>
</organism>
<gene>
    <name evidence="2" type="ORF">AVDCRST_MAG94-901</name>
</gene>
<evidence type="ECO:0000256" key="1">
    <source>
        <dbReference type="SAM" id="MobiDB-lite"/>
    </source>
</evidence>
<feature type="region of interest" description="Disordered" evidence="1">
    <location>
        <begin position="267"/>
        <end position="292"/>
    </location>
</feature>
<proteinExistence type="predicted"/>
<sequence>MSASSKYWQLVKIDAAEASSGYRLQLMPLAHEFFTAQFPDVSHDIDAQHSAQNELLNLSRADAVPEADSLKAELCLRCYLSHPILQACRRRARLFGPGHGFTYRDLLPFVLNDDGKPLRGAFVPFSVEILSSFSTARQGSLANWVDLRVRRNPELNQFLLECGLRISSDWALLNRANPKELDGLDRALIEVFHRVYRRDRPQQHRQGMRQKCFDPTEAQLQAMIQALRERQVLMHSAHSLLNQLKQLAYRLRCEDIWGRRGFPLTESLEMTDPDTGETSLKEIPTQASTSDPETAERLELQSFCYEQLLHCLNQGIRDGIGVRIQTLKQRSRYAHLAQQVKPALRLLYFENQSQGQIAACLGMTNQSQVSRILNPKELLASIRQRTLEALLHRILERVRELNITAFPVPPDYLKNLMHQVSIFVDEQVFETALAELNTSRNRSMDSLYAQHLRQILHEQEMNPAA</sequence>